<accession>A0ABW8TCW6</accession>
<evidence type="ECO:0000256" key="5">
    <source>
        <dbReference type="ARBA" id="ARBA00022989"/>
    </source>
</evidence>
<evidence type="ECO:0000313" key="9">
    <source>
        <dbReference type="EMBL" id="MFL0249577.1"/>
    </source>
</evidence>
<dbReference type="PROSITE" id="PS50928">
    <property type="entry name" value="ABC_TM1"/>
    <property type="match status" value="1"/>
</dbReference>
<feature type="transmembrane region" description="Helical" evidence="7">
    <location>
        <begin position="74"/>
        <end position="94"/>
    </location>
</feature>
<dbReference type="RefSeq" id="WP_406786247.1">
    <property type="nucleotide sequence ID" value="NZ_JBJIAA010000003.1"/>
</dbReference>
<keyword evidence="6 7" id="KW-0472">Membrane</keyword>
<keyword evidence="3" id="KW-1003">Cell membrane</keyword>
<feature type="transmembrane region" description="Helical" evidence="7">
    <location>
        <begin position="181"/>
        <end position="206"/>
    </location>
</feature>
<comment type="similarity">
    <text evidence="7">Belongs to the binding-protein-dependent transport system permease family.</text>
</comment>
<gene>
    <name evidence="9" type="ORF">ACJDT4_04015</name>
</gene>
<comment type="subcellular location">
    <subcellularLocation>
        <location evidence="1 7">Cell membrane</location>
        <topology evidence="1 7">Multi-pass membrane protein</topology>
    </subcellularLocation>
</comment>
<evidence type="ECO:0000256" key="2">
    <source>
        <dbReference type="ARBA" id="ARBA00022448"/>
    </source>
</evidence>
<dbReference type="Proteomes" id="UP001623592">
    <property type="component" value="Unassembled WGS sequence"/>
</dbReference>
<keyword evidence="2 7" id="KW-0813">Transport</keyword>
<evidence type="ECO:0000256" key="7">
    <source>
        <dbReference type="RuleBase" id="RU363032"/>
    </source>
</evidence>
<evidence type="ECO:0000256" key="3">
    <source>
        <dbReference type="ARBA" id="ARBA00022475"/>
    </source>
</evidence>
<keyword evidence="10" id="KW-1185">Reference proteome</keyword>
<dbReference type="SUPFAM" id="SSF161098">
    <property type="entry name" value="MetI-like"/>
    <property type="match status" value="1"/>
</dbReference>
<feature type="domain" description="ABC transmembrane type-1" evidence="8">
    <location>
        <begin position="69"/>
        <end position="260"/>
    </location>
</feature>
<feature type="transmembrane region" description="Helical" evidence="7">
    <location>
        <begin position="137"/>
        <end position="160"/>
    </location>
</feature>
<dbReference type="PANTHER" id="PTHR43744">
    <property type="entry name" value="ABC TRANSPORTER PERMEASE PROTEIN MG189-RELATED-RELATED"/>
    <property type="match status" value="1"/>
</dbReference>
<dbReference type="EMBL" id="JBJIAA010000003">
    <property type="protein sequence ID" value="MFL0249577.1"/>
    <property type="molecule type" value="Genomic_DNA"/>
</dbReference>
<dbReference type="InterPro" id="IPR000515">
    <property type="entry name" value="MetI-like"/>
</dbReference>
<keyword evidence="4 7" id="KW-0812">Transmembrane</keyword>
<evidence type="ECO:0000259" key="8">
    <source>
        <dbReference type="PROSITE" id="PS50928"/>
    </source>
</evidence>
<evidence type="ECO:0000256" key="4">
    <source>
        <dbReference type="ARBA" id="ARBA00022692"/>
    </source>
</evidence>
<proteinExistence type="inferred from homology"/>
<sequence>MKRNKTNWPLTILLIVIAVVTIIFPLYITIVIALKVPKDMVPSAISFPKALHFENFPKAIRMTNFFTALKNSSLITIFTLIFTIITNSFVAYAIARNRDKKVFNLLYYYFVSAMFVPFPIIMLPLVKQVSQFHMDNIAGIIFLYVVFGLPFNVFLYVAYIKSIPMSLEEAAIIDGATTWQVFFRIVFPMLTPINATVAITTCLWTWNDFMLPLVILTKPELQTLPLVQYVFQSQFSTNYNLAFASYILALLPLVVIYAFAQKWIISGVTKGAIKQ</sequence>
<evidence type="ECO:0000256" key="6">
    <source>
        <dbReference type="ARBA" id="ARBA00023136"/>
    </source>
</evidence>
<dbReference type="InterPro" id="IPR035906">
    <property type="entry name" value="MetI-like_sf"/>
</dbReference>
<keyword evidence="5 7" id="KW-1133">Transmembrane helix</keyword>
<feature type="transmembrane region" description="Helical" evidence="7">
    <location>
        <begin position="241"/>
        <end position="260"/>
    </location>
</feature>
<organism evidence="9 10">
    <name type="scientific">Clostridium neuense</name>
    <dbReference type="NCBI Taxonomy" id="1728934"/>
    <lineage>
        <taxon>Bacteria</taxon>
        <taxon>Bacillati</taxon>
        <taxon>Bacillota</taxon>
        <taxon>Clostridia</taxon>
        <taxon>Eubacteriales</taxon>
        <taxon>Clostridiaceae</taxon>
        <taxon>Clostridium</taxon>
    </lineage>
</organism>
<evidence type="ECO:0000313" key="10">
    <source>
        <dbReference type="Proteomes" id="UP001623592"/>
    </source>
</evidence>
<dbReference type="Gene3D" id="1.10.3720.10">
    <property type="entry name" value="MetI-like"/>
    <property type="match status" value="1"/>
</dbReference>
<dbReference type="Pfam" id="PF00528">
    <property type="entry name" value="BPD_transp_1"/>
    <property type="match status" value="1"/>
</dbReference>
<evidence type="ECO:0000256" key="1">
    <source>
        <dbReference type="ARBA" id="ARBA00004651"/>
    </source>
</evidence>
<reference evidence="9 10" key="1">
    <citation type="submission" date="2024-11" db="EMBL/GenBank/DDBJ databases">
        <authorList>
            <person name="Heng Y.C."/>
            <person name="Lim A.C.H."/>
            <person name="Lee J.K.Y."/>
            <person name="Kittelmann S."/>
        </authorList>
    </citation>
    <scope>NUCLEOTIDE SEQUENCE [LARGE SCALE GENOMIC DNA]</scope>
    <source>
        <strain evidence="9 10">WILCCON 0114</strain>
    </source>
</reference>
<dbReference type="PANTHER" id="PTHR43744:SF3">
    <property type="entry name" value="LACTOSE TRANSPORT SYSTEM PERMEASE PROTEIN LACG"/>
    <property type="match status" value="1"/>
</dbReference>
<dbReference type="CDD" id="cd06261">
    <property type="entry name" value="TM_PBP2"/>
    <property type="match status" value="1"/>
</dbReference>
<feature type="transmembrane region" description="Helical" evidence="7">
    <location>
        <begin position="12"/>
        <end position="34"/>
    </location>
</feature>
<feature type="transmembrane region" description="Helical" evidence="7">
    <location>
        <begin position="106"/>
        <end position="125"/>
    </location>
</feature>
<protein>
    <submittedName>
        <fullName evidence="9">Carbohydrate ABC transporter permease</fullName>
    </submittedName>
</protein>
<name>A0ABW8TCW6_9CLOT</name>
<comment type="caution">
    <text evidence="9">The sequence shown here is derived from an EMBL/GenBank/DDBJ whole genome shotgun (WGS) entry which is preliminary data.</text>
</comment>